<proteinExistence type="predicted"/>
<dbReference type="KEGG" id="muo:115474862"/>
<accession>A0A6P7YG58</accession>
<dbReference type="SUPFAM" id="SSF51695">
    <property type="entry name" value="PLC-like phosphodiesterases"/>
    <property type="match status" value="1"/>
</dbReference>
<dbReference type="PANTHER" id="PTHR13593:SF113">
    <property type="entry name" value="SI:DKEY-266F7.9"/>
    <property type="match status" value="1"/>
</dbReference>
<sequence>MGNIQRKEYDATENPAIKNPDWMSKIPDEKSLCDLSIPGTSKSTWYEGLCIKQCQSWDLISQYEAGIRFVDISLQYCHKNQPSFTDMTRRNLFIPVWNITINFLRNHSKEVILIRLYEECSDFDKTKEFAQLMMRFIQNAGWSWFWKSPAIPTLGQVRGKIIILQDFDGPVIGIPYKNLIVADNQYIPTVFDIGHKWTTVIKNLAEAQNSKGDKMYLTFTSGRSSGAYPYTVAREINYKLYNFLEHLENKKNRWGIIAMDFPGSYLIQAIIQSN</sequence>
<organism evidence="2 3">
    <name type="scientific">Microcaecilia unicolor</name>
    <dbReference type="NCBI Taxonomy" id="1415580"/>
    <lineage>
        <taxon>Eukaryota</taxon>
        <taxon>Metazoa</taxon>
        <taxon>Chordata</taxon>
        <taxon>Craniata</taxon>
        <taxon>Vertebrata</taxon>
        <taxon>Euteleostomi</taxon>
        <taxon>Amphibia</taxon>
        <taxon>Gymnophiona</taxon>
        <taxon>Siphonopidae</taxon>
        <taxon>Microcaecilia</taxon>
    </lineage>
</organism>
<evidence type="ECO:0000259" key="1">
    <source>
        <dbReference type="Pfam" id="PF00388"/>
    </source>
</evidence>
<dbReference type="Pfam" id="PF00388">
    <property type="entry name" value="PI-PLC-X"/>
    <property type="match status" value="1"/>
</dbReference>
<evidence type="ECO:0000313" key="3">
    <source>
        <dbReference type="RefSeq" id="XP_030066417.1"/>
    </source>
</evidence>
<feature type="domain" description="Phosphatidylinositol-specific phospholipase C X" evidence="1">
    <location>
        <begin position="35"/>
        <end position="164"/>
    </location>
</feature>
<dbReference type="OrthoDB" id="1046782at2759"/>
<dbReference type="Gene3D" id="3.20.20.190">
    <property type="entry name" value="Phosphatidylinositol (PI) phosphodiesterase"/>
    <property type="match status" value="1"/>
</dbReference>
<name>A0A6P7YG58_9AMPH</name>
<protein>
    <submittedName>
        <fullName evidence="3">Uncharacterized protein LOC115474862</fullName>
    </submittedName>
</protein>
<dbReference type="GO" id="GO:0006629">
    <property type="term" value="P:lipid metabolic process"/>
    <property type="evidence" value="ECO:0007669"/>
    <property type="project" value="InterPro"/>
</dbReference>
<dbReference type="AlphaFoldDB" id="A0A6P7YG58"/>
<dbReference type="InterPro" id="IPR017946">
    <property type="entry name" value="PLC-like_Pdiesterase_TIM-brl"/>
</dbReference>
<dbReference type="RefSeq" id="XP_030066417.1">
    <property type="nucleotide sequence ID" value="XM_030210557.1"/>
</dbReference>
<dbReference type="Proteomes" id="UP000515156">
    <property type="component" value="Chromosome 7"/>
</dbReference>
<dbReference type="GeneID" id="115474862"/>
<keyword evidence="2" id="KW-1185">Reference proteome</keyword>
<reference evidence="3" key="1">
    <citation type="submission" date="2025-08" db="UniProtKB">
        <authorList>
            <consortium name="RefSeq"/>
        </authorList>
    </citation>
    <scope>IDENTIFICATION</scope>
</reference>
<dbReference type="InParanoid" id="A0A6P7YG58"/>
<gene>
    <name evidence="3" type="primary">LOC115474862</name>
</gene>
<dbReference type="InterPro" id="IPR051057">
    <property type="entry name" value="PI-PLC_domain"/>
</dbReference>
<evidence type="ECO:0000313" key="2">
    <source>
        <dbReference type="Proteomes" id="UP000515156"/>
    </source>
</evidence>
<dbReference type="PANTHER" id="PTHR13593">
    <property type="match status" value="1"/>
</dbReference>
<dbReference type="GO" id="GO:0008081">
    <property type="term" value="F:phosphoric diester hydrolase activity"/>
    <property type="evidence" value="ECO:0007669"/>
    <property type="project" value="InterPro"/>
</dbReference>
<dbReference type="InterPro" id="IPR000909">
    <property type="entry name" value="PLipase_C_PInositol-sp_X_dom"/>
</dbReference>